<comment type="caution">
    <text evidence="1">The sequence shown here is derived from an EMBL/GenBank/DDBJ whole genome shotgun (WGS) entry which is preliminary data.</text>
</comment>
<proteinExistence type="predicted"/>
<dbReference type="Proteomes" id="UP001230649">
    <property type="component" value="Unassembled WGS sequence"/>
</dbReference>
<accession>A0ACC2VGW7</accession>
<dbReference type="EMBL" id="JASBWS010000096">
    <property type="protein sequence ID" value="KAJ9098086.1"/>
    <property type="molecule type" value="Genomic_DNA"/>
</dbReference>
<evidence type="ECO:0000313" key="2">
    <source>
        <dbReference type="Proteomes" id="UP001230649"/>
    </source>
</evidence>
<name>A0ACC2VGW7_9TREE</name>
<protein>
    <submittedName>
        <fullName evidence="1">Uncharacterized protein</fullName>
    </submittedName>
</protein>
<sequence>MAPKRGKSASTQRPAPDWSWVALEDITSDDELTEEHLRKAIGLETSRPCRNKLGAVQTPVIIDLEEEGSDDQDRRSPSKDDSGARSDAKGKGKGKSMMKGNDEEWGPKCTTVWCQVNLLCLNHLGAKAFMEAAKLESPPVERNDVGGPVGLRNLGATCYANAFLQIWYYTLPFRNGIYASAASGTHEEASHNADIAVNSPIFQLALTFAALQTSEMKYYDPKGLVNALRVDTGNQQDASEFSKLFMTHLQAEFSKQADPRVKTLISDQPLTSVFDIAAEKFLELEMSLEIISSAPEELSGANAYQCPQCEDLTTARRKINLTHLPPILHFSLLRFVYDAELGDRKKSKAIMEFPARIDMSEWLNVDDSRRSTGPMWYELRGVVEHRGASAHRGHFVCQVYDSEREQWYLCNDEVVDPMDSSAMNAKPVSKGKLSTQRDPPGYQDVVHKSGNAYMLVYVQSSGQSKNQGNQGSSLSHGVTTSMPTGPLAEKITQINKEYDALWDEFEMRKRQVEESFVDVKQRKLDVMRAWNAGTSTEGFFMHSPSLKRWVAKGLASNQAENGEKAKSVELEGTKTTESDIQQVRNGSAAPGTDADGTQPSVLKGFGPTSNIEQPSATISQAEPPQEAAKVGDSPSPSNTENGDLNPLVHEFTNKAITCSHGKLDPEETDNIRVISAEGLAMLKNLGCTVDIEHGIHDICRSCVMEEVRKTKVRLDQREIRKAFDKAAKEPVDEGEGYLLPSSWLKDRLKDIACPHGKAKTPRARKSGDCVTVPPAAFACLVSLTDIAKVPHFDLSSAACAECLEQEAQQVKALSGEIQQAKLEKERLKEMTQKSFLARSNEIFDGLPAYLLSQSFVRQWLEWIEDPIEIPRPVFSNRPLFCNHNQLLVDLEWNPDRRAGLFTLVYDDLWSKIVSLYDVSPDDTVLAEREGGYTRKQQILQVSVPLCVDCWKQRVADMRTSKPSPHRRSTAVLKLIIEEVNNVNEIARHSAASTENENDNIAVEVNGKRKNGHLQPNIRSTKRQRATRSKKGRSVELDLTRDSTVLDLKKQINLEWDILPLFQHLHHDGVELEDNTRTLGDLGVLTDDHIYLLSDEIPEDEIDEAMDDEGEDELVAKACARSLAGFSGTALFGLSANTAPTDVSAENNSTWDMPVDEPMPEVAEEDPVQSLTAEICKMCDMPFD</sequence>
<gene>
    <name evidence="1" type="ORF">QFC20_006034</name>
</gene>
<evidence type="ECO:0000313" key="1">
    <source>
        <dbReference type="EMBL" id="KAJ9098086.1"/>
    </source>
</evidence>
<reference evidence="1" key="1">
    <citation type="submission" date="2023-04" db="EMBL/GenBank/DDBJ databases">
        <title>Draft Genome sequencing of Naganishia species isolated from polar environments using Oxford Nanopore Technology.</title>
        <authorList>
            <person name="Leo P."/>
            <person name="Venkateswaran K."/>
        </authorList>
    </citation>
    <scope>NUCLEOTIDE SEQUENCE</scope>
    <source>
        <strain evidence="1">MNA-CCFEE 5262</strain>
    </source>
</reference>
<organism evidence="1 2">
    <name type="scientific">Naganishia adeliensis</name>
    <dbReference type="NCBI Taxonomy" id="92952"/>
    <lineage>
        <taxon>Eukaryota</taxon>
        <taxon>Fungi</taxon>
        <taxon>Dikarya</taxon>
        <taxon>Basidiomycota</taxon>
        <taxon>Agaricomycotina</taxon>
        <taxon>Tremellomycetes</taxon>
        <taxon>Filobasidiales</taxon>
        <taxon>Filobasidiaceae</taxon>
        <taxon>Naganishia</taxon>
    </lineage>
</organism>
<keyword evidence="2" id="KW-1185">Reference proteome</keyword>